<feature type="domain" description="Methyltransferase type 11" evidence="1">
    <location>
        <begin position="160"/>
        <end position="260"/>
    </location>
</feature>
<dbReference type="SUPFAM" id="SSF53335">
    <property type="entry name" value="S-adenosyl-L-methionine-dependent methyltransferases"/>
    <property type="match status" value="1"/>
</dbReference>
<dbReference type="InterPro" id="IPR050508">
    <property type="entry name" value="Methyltransf_Superfamily"/>
</dbReference>
<dbReference type="GO" id="GO:0008757">
    <property type="term" value="F:S-adenosylmethionine-dependent methyltransferase activity"/>
    <property type="evidence" value="ECO:0007669"/>
    <property type="project" value="InterPro"/>
</dbReference>
<dbReference type="InterPro" id="IPR029063">
    <property type="entry name" value="SAM-dependent_MTases_sf"/>
</dbReference>
<evidence type="ECO:0000313" key="2">
    <source>
        <dbReference type="EMBL" id="QHT38039.1"/>
    </source>
</evidence>
<organism evidence="2">
    <name type="scientific">viral metagenome</name>
    <dbReference type="NCBI Taxonomy" id="1070528"/>
    <lineage>
        <taxon>unclassified sequences</taxon>
        <taxon>metagenomes</taxon>
        <taxon>organismal metagenomes</taxon>
    </lineage>
</organism>
<dbReference type="AlphaFoldDB" id="A0A6C0FBW3"/>
<dbReference type="CDD" id="cd02440">
    <property type="entry name" value="AdoMet_MTases"/>
    <property type="match status" value="1"/>
</dbReference>
<dbReference type="PANTHER" id="PTHR42912">
    <property type="entry name" value="METHYLTRANSFERASE"/>
    <property type="match status" value="1"/>
</dbReference>
<name>A0A6C0FBW3_9ZZZZ</name>
<accession>A0A6C0FBW3</accession>
<dbReference type="EMBL" id="MN738824">
    <property type="protein sequence ID" value="QHT38039.1"/>
    <property type="molecule type" value="Genomic_DNA"/>
</dbReference>
<dbReference type="Gene3D" id="3.40.50.150">
    <property type="entry name" value="Vaccinia Virus protein VP39"/>
    <property type="match status" value="1"/>
</dbReference>
<evidence type="ECO:0000259" key="1">
    <source>
        <dbReference type="Pfam" id="PF08241"/>
    </source>
</evidence>
<dbReference type="PANTHER" id="PTHR42912:SF80">
    <property type="entry name" value="METHYLTRANSFERASE DOMAIN-CONTAINING PROTEIN"/>
    <property type="match status" value="1"/>
</dbReference>
<proteinExistence type="predicted"/>
<reference evidence="2" key="1">
    <citation type="journal article" date="2020" name="Nature">
        <title>Giant virus diversity and host interactions through global metagenomics.</title>
        <authorList>
            <person name="Schulz F."/>
            <person name="Roux S."/>
            <person name="Paez-Espino D."/>
            <person name="Jungbluth S."/>
            <person name="Walsh D.A."/>
            <person name="Denef V.J."/>
            <person name="McMahon K.D."/>
            <person name="Konstantinidis K.T."/>
            <person name="Eloe-Fadrosh E.A."/>
            <person name="Kyrpides N.C."/>
            <person name="Woyke T."/>
        </authorList>
    </citation>
    <scope>NUCLEOTIDE SEQUENCE</scope>
    <source>
        <strain evidence="2">GVMAG-S-ERX556049-19</strain>
    </source>
</reference>
<protein>
    <recommendedName>
        <fullName evidence="1">Methyltransferase type 11 domain-containing protein</fullName>
    </recommendedName>
</protein>
<sequence>MIFMILINLAVCHGFQLFMTKNSNWNKNTNWNQLQFSIKENARNWFVKRAIRSGIPWNELYEENVNNYDIIEKSKEKIENKNIQYPEYYLKPFHGYDAGNMNWKAAQEAEGATLSISSRYWKGVSPIEAQEWMRNNVTQNVYKYIKGLNDGILYSPRKIIDVGCSVGISTEYLQDAFPKETKIFGLDLSPYFLGVADFRACQQNRNIQYIHANAEKTNFDSLSFDLIICNFVFHELPEQAANSILKEMYRILNKNGILAIVDIDPDYLDTMLNQNIFRKWAFESTEPHIYNYYLRNTQEMMQNLGLRHITKARNDPLNSIWFGVKGDYNYIKSKNPLNLIDSRENDMDMQKNFELRSIFI</sequence>
<dbReference type="Pfam" id="PF08241">
    <property type="entry name" value="Methyltransf_11"/>
    <property type="match status" value="1"/>
</dbReference>
<dbReference type="InterPro" id="IPR013216">
    <property type="entry name" value="Methyltransf_11"/>
</dbReference>